<evidence type="ECO:0000256" key="5">
    <source>
        <dbReference type="ARBA" id="ARBA00023004"/>
    </source>
</evidence>
<dbReference type="SUPFAM" id="SSF48264">
    <property type="entry name" value="Cytochrome P450"/>
    <property type="match status" value="1"/>
</dbReference>
<dbReference type="PANTHER" id="PTHR24289">
    <property type="entry name" value="STEROID 17-ALPHA-HYDROXYLASE/17,20 LYASE"/>
    <property type="match status" value="1"/>
</dbReference>
<evidence type="ECO:0000313" key="9">
    <source>
        <dbReference type="Proteomes" id="UP001321473"/>
    </source>
</evidence>
<dbReference type="PROSITE" id="PS00086">
    <property type="entry name" value="CYTOCHROME_P450"/>
    <property type="match status" value="1"/>
</dbReference>
<keyword evidence="6 7" id="KW-0503">Monooxygenase</keyword>
<dbReference type="Gene3D" id="1.10.630.10">
    <property type="entry name" value="Cytochrome P450"/>
    <property type="match status" value="2"/>
</dbReference>
<dbReference type="AlphaFoldDB" id="A0AAQ4F348"/>
<dbReference type="PRINTS" id="PR00359">
    <property type="entry name" value="BP450"/>
</dbReference>
<evidence type="ECO:0000256" key="4">
    <source>
        <dbReference type="ARBA" id="ARBA00023002"/>
    </source>
</evidence>
<comment type="caution">
    <text evidence="8">The sequence shown here is derived from an EMBL/GenBank/DDBJ whole genome shotgun (WGS) entry which is preliminary data.</text>
</comment>
<dbReference type="InterPro" id="IPR001128">
    <property type="entry name" value="Cyt_P450"/>
</dbReference>
<evidence type="ECO:0000313" key="8">
    <source>
        <dbReference type="EMBL" id="KAK8781172.1"/>
    </source>
</evidence>
<dbReference type="Pfam" id="PF00067">
    <property type="entry name" value="p450"/>
    <property type="match status" value="1"/>
</dbReference>
<keyword evidence="4 7" id="KW-0560">Oxidoreductase</keyword>
<dbReference type="EMBL" id="JARKHS020007937">
    <property type="protein sequence ID" value="KAK8781172.1"/>
    <property type="molecule type" value="Genomic_DNA"/>
</dbReference>
<reference evidence="8 9" key="1">
    <citation type="journal article" date="2023" name="Arcadia Sci">
        <title>De novo assembly of a long-read Amblyomma americanum tick genome.</title>
        <authorList>
            <person name="Chou S."/>
            <person name="Poskanzer K.E."/>
            <person name="Rollins M."/>
            <person name="Thuy-Boun P.S."/>
        </authorList>
    </citation>
    <scope>NUCLEOTIDE SEQUENCE [LARGE SCALE GENOMIC DNA]</scope>
    <source>
        <strain evidence="8">F_SG_1</strain>
        <tissue evidence="8">Salivary glands</tissue>
    </source>
</reference>
<evidence type="ECO:0000256" key="6">
    <source>
        <dbReference type="ARBA" id="ARBA00023033"/>
    </source>
</evidence>
<dbReference type="Proteomes" id="UP001321473">
    <property type="component" value="Unassembled WGS sequence"/>
</dbReference>
<keyword evidence="5 7" id="KW-0408">Iron</keyword>
<gene>
    <name evidence="8" type="ORF">V5799_017487</name>
</gene>
<evidence type="ECO:0008006" key="10">
    <source>
        <dbReference type="Google" id="ProtNLM"/>
    </source>
</evidence>
<dbReference type="InterPro" id="IPR002397">
    <property type="entry name" value="Cyt_P450_B"/>
</dbReference>
<dbReference type="GO" id="GO:0042446">
    <property type="term" value="P:hormone biosynthetic process"/>
    <property type="evidence" value="ECO:0007669"/>
    <property type="project" value="TreeGrafter"/>
</dbReference>
<dbReference type="GO" id="GO:0042448">
    <property type="term" value="P:progesterone metabolic process"/>
    <property type="evidence" value="ECO:0007669"/>
    <property type="project" value="TreeGrafter"/>
</dbReference>
<dbReference type="PANTHER" id="PTHR24289:SF1">
    <property type="entry name" value="STEROID 17-ALPHA-HYDROXYLASE_17,20 LYASE"/>
    <property type="match status" value="1"/>
</dbReference>
<evidence type="ECO:0000256" key="3">
    <source>
        <dbReference type="ARBA" id="ARBA00022723"/>
    </source>
</evidence>
<sequence>MRGKITADFASMCSVTLDLGKSQWKNTSRHNHVEFKPTMPPPCTEEARYLTEKILDLRGAPLEVRKYLVPSMSNNITALVFGSRYPFEDYRRKFLDETLAKALKIVASGPLFTFLPRWTFSVAELLPFTSISTIRSTLGDIFRFITAAADTEYKGNFIPKGSVILANIAAVHMNPDIWNDPDEFNPRRFLKEDGSSLITKPEQLIPFSIGRRMCPGETLATVEVFLYLTTLLQKFSILPMEGENIDLDAASLTLNVPKPQRLRFICR</sequence>
<evidence type="ECO:0000256" key="7">
    <source>
        <dbReference type="RuleBase" id="RU000461"/>
    </source>
</evidence>
<organism evidence="8 9">
    <name type="scientific">Amblyomma americanum</name>
    <name type="common">Lone star tick</name>
    <dbReference type="NCBI Taxonomy" id="6943"/>
    <lineage>
        <taxon>Eukaryota</taxon>
        <taxon>Metazoa</taxon>
        <taxon>Ecdysozoa</taxon>
        <taxon>Arthropoda</taxon>
        <taxon>Chelicerata</taxon>
        <taxon>Arachnida</taxon>
        <taxon>Acari</taxon>
        <taxon>Parasitiformes</taxon>
        <taxon>Ixodida</taxon>
        <taxon>Ixodoidea</taxon>
        <taxon>Ixodidae</taxon>
        <taxon>Amblyomminae</taxon>
        <taxon>Amblyomma</taxon>
    </lineage>
</organism>
<dbReference type="InterPro" id="IPR036396">
    <property type="entry name" value="Cyt_P450_sf"/>
</dbReference>
<keyword evidence="3 7" id="KW-0479">Metal-binding</keyword>
<evidence type="ECO:0000256" key="1">
    <source>
        <dbReference type="ARBA" id="ARBA00010617"/>
    </source>
</evidence>
<dbReference type="InterPro" id="IPR017972">
    <property type="entry name" value="Cyt_P450_CS"/>
</dbReference>
<dbReference type="GO" id="GO:0005506">
    <property type="term" value="F:iron ion binding"/>
    <property type="evidence" value="ECO:0007669"/>
    <property type="project" value="InterPro"/>
</dbReference>
<accession>A0AAQ4F348</accession>
<name>A0AAQ4F348_AMBAM</name>
<dbReference type="GO" id="GO:0004508">
    <property type="term" value="F:steroid 17-alpha-monooxygenase activity"/>
    <property type="evidence" value="ECO:0007669"/>
    <property type="project" value="TreeGrafter"/>
</dbReference>
<protein>
    <recommendedName>
        <fullName evidence="10">Cytochrome</fullName>
    </recommendedName>
</protein>
<evidence type="ECO:0000256" key="2">
    <source>
        <dbReference type="ARBA" id="ARBA00022617"/>
    </source>
</evidence>
<keyword evidence="9" id="KW-1185">Reference proteome</keyword>
<dbReference type="GO" id="GO:0020037">
    <property type="term" value="F:heme binding"/>
    <property type="evidence" value="ECO:0007669"/>
    <property type="project" value="InterPro"/>
</dbReference>
<keyword evidence="2 7" id="KW-0349">Heme</keyword>
<comment type="similarity">
    <text evidence="1 7">Belongs to the cytochrome P450 family.</text>
</comment>
<proteinExistence type="inferred from homology"/>